<name>A0A7N6FKB4_ANATE</name>
<evidence type="ECO:0000256" key="4">
    <source>
        <dbReference type="ARBA" id="ARBA00022448"/>
    </source>
</evidence>
<dbReference type="GO" id="GO:0000220">
    <property type="term" value="C:vacuolar proton-transporting V-type ATPase, V0 domain"/>
    <property type="evidence" value="ECO:0007669"/>
    <property type="project" value="InterPro"/>
</dbReference>
<feature type="transmembrane region" description="Helical" evidence="13">
    <location>
        <begin position="364"/>
        <end position="388"/>
    </location>
</feature>
<keyword evidence="11" id="KW-0968">Cytoplasmic vesicle</keyword>
<reference evidence="14" key="3">
    <citation type="submission" date="2025-09" db="UniProtKB">
        <authorList>
            <consortium name="Ensembl"/>
        </authorList>
    </citation>
    <scope>IDENTIFICATION</scope>
</reference>
<dbReference type="OrthoDB" id="10264220at2759"/>
<evidence type="ECO:0000256" key="9">
    <source>
        <dbReference type="ARBA" id="ARBA00023065"/>
    </source>
</evidence>
<dbReference type="GO" id="GO:0051117">
    <property type="term" value="F:ATPase binding"/>
    <property type="evidence" value="ECO:0007669"/>
    <property type="project" value="TreeGrafter"/>
</dbReference>
<evidence type="ECO:0000256" key="2">
    <source>
        <dbReference type="ARBA" id="ARBA00004644"/>
    </source>
</evidence>
<dbReference type="Ensembl" id="ENSATET00000065285.2">
    <property type="protein sequence ID" value="ENSATEP00000067683.1"/>
    <property type="gene ID" value="ENSATEG00000023212.3"/>
</dbReference>
<keyword evidence="7 13" id="KW-1133">Transmembrane helix</keyword>
<evidence type="ECO:0000256" key="6">
    <source>
        <dbReference type="ARBA" id="ARBA00022781"/>
    </source>
</evidence>
<dbReference type="PIRSF" id="PIRSF001293">
    <property type="entry name" value="ATP6V0A1"/>
    <property type="match status" value="1"/>
</dbReference>
<dbReference type="Pfam" id="PF01496">
    <property type="entry name" value="V_ATPase_I"/>
    <property type="match status" value="2"/>
</dbReference>
<keyword evidence="15" id="KW-1185">Reference proteome</keyword>
<evidence type="ECO:0000256" key="12">
    <source>
        <dbReference type="ARBA" id="ARBA00029431"/>
    </source>
</evidence>
<evidence type="ECO:0000313" key="15">
    <source>
        <dbReference type="Proteomes" id="UP000265040"/>
    </source>
</evidence>
<gene>
    <name evidence="14" type="primary">ATP6V0A1</name>
</gene>
<evidence type="ECO:0000256" key="8">
    <source>
        <dbReference type="ARBA" id="ARBA00023018"/>
    </source>
</evidence>
<evidence type="ECO:0000256" key="3">
    <source>
        <dbReference type="ARBA" id="ARBA00009904"/>
    </source>
</evidence>
<comment type="subcellular location">
    <subcellularLocation>
        <location evidence="12">Cytoplasmic vesicle</location>
        <location evidence="12">Clathrin-coated vesicle membrane</location>
        <topology evidence="12">Multi-pass membrane protein</topology>
    </subcellularLocation>
    <subcellularLocation>
        <location evidence="2">Cytoplasmic vesicle</location>
        <location evidence="2">Secretory vesicle</location>
        <location evidence="2">Synaptic vesicle membrane</location>
        <topology evidence="2">Multi-pass membrane protein</topology>
    </subcellularLocation>
    <subcellularLocation>
        <location evidence="1">Melanosome</location>
    </subcellularLocation>
</comment>
<dbReference type="GO" id="GO:0030672">
    <property type="term" value="C:synaptic vesicle membrane"/>
    <property type="evidence" value="ECO:0007669"/>
    <property type="project" value="UniProtKB-SubCell"/>
</dbReference>
<evidence type="ECO:0000256" key="11">
    <source>
        <dbReference type="ARBA" id="ARBA00023329"/>
    </source>
</evidence>
<dbReference type="GO" id="GO:0007035">
    <property type="term" value="P:vacuolar acidification"/>
    <property type="evidence" value="ECO:0007669"/>
    <property type="project" value="TreeGrafter"/>
</dbReference>
<dbReference type="GO" id="GO:0046961">
    <property type="term" value="F:proton-transporting ATPase activity, rotational mechanism"/>
    <property type="evidence" value="ECO:0007669"/>
    <property type="project" value="InterPro"/>
</dbReference>
<proteinExistence type="inferred from homology"/>
<feature type="transmembrane region" description="Helical" evidence="13">
    <location>
        <begin position="722"/>
        <end position="744"/>
    </location>
</feature>
<keyword evidence="9 13" id="KW-0406">Ion transport</keyword>
<evidence type="ECO:0000256" key="13">
    <source>
        <dbReference type="RuleBase" id="RU361189"/>
    </source>
</evidence>
<keyword evidence="6 13" id="KW-0375">Hydrogen ion transport</keyword>
<evidence type="ECO:0000313" key="14">
    <source>
        <dbReference type="Ensembl" id="ENSATEP00000067683.1"/>
    </source>
</evidence>
<keyword evidence="4 13" id="KW-0813">Transport</keyword>
<keyword evidence="5 13" id="KW-0812">Transmembrane</keyword>
<reference evidence="14" key="2">
    <citation type="submission" date="2025-08" db="UniProtKB">
        <authorList>
            <consortium name="Ensembl"/>
        </authorList>
    </citation>
    <scope>IDENTIFICATION</scope>
</reference>
<reference evidence="14" key="1">
    <citation type="submission" date="2021-04" db="EMBL/GenBank/DDBJ databases">
        <authorList>
            <consortium name="Wellcome Sanger Institute Data Sharing"/>
        </authorList>
    </citation>
    <scope>NUCLEOTIDE SEQUENCE [LARGE SCALE GENOMIC DNA]</scope>
</reference>
<dbReference type="AlphaFoldDB" id="A0A7N6FKB4"/>
<feature type="transmembrane region" description="Helical" evidence="13">
    <location>
        <begin position="534"/>
        <end position="558"/>
    </location>
</feature>
<dbReference type="GO" id="GO:0042470">
    <property type="term" value="C:melanosome"/>
    <property type="evidence" value="ECO:0007669"/>
    <property type="project" value="UniProtKB-SubCell"/>
</dbReference>
<keyword evidence="8" id="KW-0770">Synapse</keyword>
<evidence type="ECO:0000256" key="10">
    <source>
        <dbReference type="ARBA" id="ARBA00023136"/>
    </source>
</evidence>
<evidence type="ECO:0000256" key="5">
    <source>
        <dbReference type="ARBA" id="ARBA00022692"/>
    </source>
</evidence>
<dbReference type="GO" id="GO:0005886">
    <property type="term" value="C:plasma membrane"/>
    <property type="evidence" value="ECO:0007669"/>
    <property type="project" value="TreeGrafter"/>
</dbReference>
<dbReference type="Proteomes" id="UP000265040">
    <property type="component" value="Chromosome 19"/>
</dbReference>
<evidence type="ECO:0000256" key="7">
    <source>
        <dbReference type="ARBA" id="ARBA00022989"/>
    </source>
</evidence>
<feature type="transmembrane region" description="Helical" evidence="13">
    <location>
        <begin position="408"/>
        <end position="427"/>
    </location>
</feature>
<keyword evidence="10 13" id="KW-0472">Membrane</keyword>
<feature type="transmembrane region" description="Helical" evidence="13">
    <location>
        <begin position="507"/>
        <end position="528"/>
    </location>
</feature>
<organism evidence="14 15">
    <name type="scientific">Anabas testudineus</name>
    <name type="common">Climbing perch</name>
    <name type="synonym">Anthias testudineus</name>
    <dbReference type="NCBI Taxonomy" id="64144"/>
    <lineage>
        <taxon>Eukaryota</taxon>
        <taxon>Metazoa</taxon>
        <taxon>Chordata</taxon>
        <taxon>Craniata</taxon>
        <taxon>Vertebrata</taxon>
        <taxon>Euteleostomi</taxon>
        <taxon>Actinopterygii</taxon>
        <taxon>Neopterygii</taxon>
        <taxon>Teleostei</taxon>
        <taxon>Neoteleostei</taxon>
        <taxon>Acanthomorphata</taxon>
        <taxon>Anabantaria</taxon>
        <taxon>Anabantiformes</taxon>
        <taxon>Anabantoidei</taxon>
        <taxon>Anabantidae</taxon>
        <taxon>Anabas</taxon>
    </lineage>
</organism>
<dbReference type="InterPro" id="IPR002490">
    <property type="entry name" value="V-ATPase_116kDa_su"/>
</dbReference>
<dbReference type="GO" id="GO:0030665">
    <property type="term" value="C:clathrin-coated vesicle membrane"/>
    <property type="evidence" value="ECO:0007669"/>
    <property type="project" value="UniProtKB-SubCell"/>
</dbReference>
<accession>A0A7N6FKB4</accession>
<dbReference type="GeneTree" id="ENSGT00950000182881"/>
<comment type="function">
    <text evidence="13">Essential component of the vacuolar proton pump (V-ATPase), a multimeric enzyme that catalyzes the translocation of protons across the membranes. Required for assembly and activity of the V-ATPase.</text>
</comment>
<dbReference type="InterPro" id="IPR026028">
    <property type="entry name" value="V-type_ATPase_116kDa_su_euka"/>
</dbReference>
<comment type="similarity">
    <text evidence="3 13">Belongs to the V-ATPase 116 kDa subunit family.</text>
</comment>
<dbReference type="PANTHER" id="PTHR11629">
    <property type="entry name" value="VACUOLAR PROTON ATPASES"/>
    <property type="match status" value="1"/>
</dbReference>
<dbReference type="PANTHER" id="PTHR11629:SF68">
    <property type="entry name" value="V-TYPE PROTON ATPASE 116 KDA SUBUNIT A 1"/>
    <property type="match status" value="1"/>
</dbReference>
<evidence type="ECO:0000256" key="1">
    <source>
        <dbReference type="ARBA" id="ARBA00004223"/>
    </source>
</evidence>
<protein>
    <recommendedName>
        <fullName evidence="13">V-type proton ATPase subunit a</fullName>
    </recommendedName>
</protein>
<sequence>MGELFRSEEMTLAQLFLQSEAAYCCVSELGELGMVQFRDLNPDVNVFQRKFVNEVRRCEEMDRKLMCLFCYWQATFEKLENELKEINTNQEALKKNFLELTELKHILRRTQQFFDEVMKTCHICPFMSFLNSCLFCLCRFVAGVISRERIPTFERMLWRVCRGNVFLRKAEIEDPLEDPTTGDQVHKSVFIIFFQGDQLKNRVKKICEGFRASLYPCPETPQERKEMLAGVNSRIDDLQMVLNQTEDHRQRVLQAASKTMRVWFIKVRKMKAIYHTLNLCNIDVTQKCLIAEVWCPVSDLDSIQFRSGSTVPSILNRMQTKQTPPTFNKTNKFTSGFQNIVDAYGIGNYREINPAPYTIITFPFLFAVMFGDMGHGLLMTCAALYLVIRESRLLAQKSDNEMFNMVFAGRYIVLLMGLFSIYTGIIYNDCFSKSLNMFGSGWSVRPMFGPKGANWSFETLEENGVLQLDPAVAGVFGGPYPLGIDPIWNLATNKLTFLNSFKMKMSVILGVIHMLFGVSLSLFNHLYFKKPLNIFLGFIPEIVFMSSLFGYLVLLVFYKWTAYDAYTSKEAPSLLIHFINMCLFNYNDPTNKPLYRGQVYVKAYYSVRFKTLQIIVVYRIMSKTQQSHLSKHYATVELLPLEEETSSRTRLCVLTTSTFHQFNFGDVAVNQAIHTIEYCLGCISNTASYLRLWALSLAHAQLSEVLWSMVMHLGLSSRSGGGFFGLSIIFSAFATLTVAILLVMEGLSAFLHALRLHWVEFQNKFYSGQGFKFVPFSFESILEGRFDE</sequence>